<comment type="caution">
    <text evidence="1">The sequence shown here is derived from an EMBL/GenBank/DDBJ whole genome shotgun (WGS) entry which is preliminary data.</text>
</comment>
<dbReference type="EMBL" id="MU273615">
    <property type="protein sequence ID" value="KAI0030568.1"/>
    <property type="molecule type" value="Genomic_DNA"/>
</dbReference>
<reference evidence="1" key="1">
    <citation type="submission" date="2021-02" db="EMBL/GenBank/DDBJ databases">
        <authorList>
            <consortium name="DOE Joint Genome Institute"/>
            <person name="Ahrendt S."/>
            <person name="Looney B.P."/>
            <person name="Miyauchi S."/>
            <person name="Morin E."/>
            <person name="Drula E."/>
            <person name="Courty P.E."/>
            <person name="Chicoki N."/>
            <person name="Fauchery L."/>
            <person name="Kohler A."/>
            <person name="Kuo A."/>
            <person name="Labutti K."/>
            <person name="Pangilinan J."/>
            <person name="Lipzen A."/>
            <person name="Riley R."/>
            <person name="Andreopoulos W."/>
            <person name="He G."/>
            <person name="Johnson J."/>
            <person name="Barry K.W."/>
            <person name="Grigoriev I.V."/>
            <person name="Nagy L."/>
            <person name="Hibbett D."/>
            <person name="Henrissat B."/>
            <person name="Matheny P.B."/>
            <person name="Labbe J."/>
            <person name="Martin F."/>
        </authorList>
    </citation>
    <scope>NUCLEOTIDE SEQUENCE</scope>
    <source>
        <strain evidence="1">EC-137</strain>
    </source>
</reference>
<dbReference type="Proteomes" id="UP000814128">
    <property type="component" value="Unassembled WGS sequence"/>
</dbReference>
<evidence type="ECO:0000313" key="2">
    <source>
        <dbReference type="Proteomes" id="UP000814128"/>
    </source>
</evidence>
<evidence type="ECO:0000313" key="1">
    <source>
        <dbReference type="EMBL" id="KAI0030568.1"/>
    </source>
</evidence>
<organism evidence="1 2">
    <name type="scientific">Vararia minispora EC-137</name>
    <dbReference type="NCBI Taxonomy" id="1314806"/>
    <lineage>
        <taxon>Eukaryota</taxon>
        <taxon>Fungi</taxon>
        <taxon>Dikarya</taxon>
        <taxon>Basidiomycota</taxon>
        <taxon>Agaricomycotina</taxon>
        <taxon>Agaricomycetes</taxon>
        <taxon>Russulales</taxon>
        <taxon>Lachnocladiaceae</taxon>
        <taxon>Vararia</taxon>
    </lineage>
</organism>
<proteinExistence type="predicted"/>
<name>A0ACB8QFF4_9AGAM</name>
<accession>A0ACB8QFF4</accession>
<reference evidence="1" key="2">
    <citation type="journal article" date="2022" name="New Phytol.">
        <title>Evolutionary transition to the ectomycorrhizal habit in the genomes of a hyperdiverse lineage of mushroom-forming fungi.</title>
        <authorList>
            <person name="Looney B."/>
            <person name="Miyauchi S."/>
            <person name="Morin E."/>
            <person name="Drula E."/>
            <person name="Courty P.E."/>
            <person name="Kohler A."/>
            <person name="Kuo A."/>
            <person name="LaButti K."/>
            <person name="Pangilinan J."/>
            <person name="Lipzen A."/>
            <person name="Riley R."/>
            <person name="Andreopoulos W."/>
            <person name="He G."/>
            <person name="Johnson J."/>
            <person name="Nolan M."/>
            <person name="Tritt A."/>
            <person name="Barry K.W."/>
            <person name="Grigoriev I.V."/>
            <person name="Nagy L.G."/>
            <person name="Hibbett D."/>
            <person name="Henrissat B."/>
            <person name="Matheny P.B."/>
            <person name="Labbe J."/>
            <person name="Martin F.M."/>
        </authorList>
    </citation>
    <scope>NUCLEOTIDE SEQUENCE</scope>
    <source>
        <strain evidence="1">EC-137</strain>
    </source>
</reference>
<gene>
    <name evidence="1" type="ORF">K488DRAFT_72080</name>
</gene>
<keyword evidence="2" id="KW-1185">Reference proteome</keyword>
<protein>
    <submittedName>
        <fullName evidence="1">Uncharacterized protein</fullName>
    </submittedName>
</protein>
<sequence>MVTFWKKPLTASGLRRIYARERSPTVALRDGIFINPSSAVSSSAYDTSSRVLAALSGWDMPRYGISWLHVPVIACHSDQRVTRSDNYVILNCQYQYMASAPSLEIQLTNICRHLESHTFWREELFWVLEGGWNNDSPSARSRGWKLCSAVLPPVGESAGSSSKPANRDGTAELGVALMRRTPTTPQANARAPVSITVNTIADDAWEALSKSLSYSVPNDNVRIRELCRCRLALTHALQRCVGCMYQSVILSYAPTYRKGLMAWDPGCLFGTPPSPALREFGIDRIGIREPRTSESLTSRQRGRRDKELRSVLIATHGQISAAFVQASSFVKMLVGGTSTEGGKLCFPARAGASTLVPESSSFSSNWVKGGRRAPGRKAHTNTAGVFRDSGGQMAATLPEFNVAQLIALGGRHRGGTRPRF</sequence>